<evidence type="ECO:0000313" key="3">
    <source>
        <dbReference type="Proteomes" id="UP000274327"/>
    </source>
</evidence>
<feature type="region of interest" description="Disordered" evidence="1">
    <location>
        <begin position="35"/>
        <end position="129"/>
    </location>
</feature>
<dbReference type="Proteomes" id="UP000274327">
    <property type="component" value="Unassembled WGS sequence"/>
</dbReference>
<evidence type="ECO:0008006" key="4">
    <source>
        <dbReference type="Google" id="ProtNLM"/>
    </source>
</evidence>
<dbReference type="GeneID" id="78121541"/>
<feature type="region of interest" description="Disordered" evidence="1">
    <location>
        <begin position="156"/>
        <end position="224"/>
    </location>
</feature>
<comment type="caution">
    <text evidence="2">The sequence shown here is derived from an EMBL/GenBank/DDBJ whole genome shotgun (WGS) entry which is preliminary data.</text>
</comment>
<gene>
    <name evidence="2" type="ORF">DS079_10960</name>
</gene>
<protein>
    <recommendedName>
        <fullName evidence="4">Scaffolding protein</fullName>
    </recommendedName>
</protein>
<evidence type="ECO:0000256" key="1">
    <source>
        <dbReference type="SAM" id="MobiDB-lite"/>
    </source>
</evidence>
<proteinExistence type="predicted"/>
<dbReference type="EMBL" id="QOCI01000008">
    <property type="protein sequence ID" value="RRR18258.1"/>
    <property type="molecule type" value="Genomic_DNA"/>
</dbReference>
<organism evidence="2 3">
    <name type="scientific">Brachybacterium paraconglomeratum</name>
    <dbReference type="NCBI Taxonomy" id="173362"/>
    <lineage>
        <taxon>Bacteria</taxon>
        <taxon>Bacillati</taxon>
        <taxon>Actinomycetota</taxon>
        <taxon>Actinomycetes</taxon>
        <taxon>Micrococcales</taxon>
        <taxon>Dermabacteraceae</taxon>
        <taxon>Brachybacterium</taxon>
    </lineage>
</organism>
<reference evidence="2 3" key="1">
    <citation type="submission" date="2018-07" db="EMBL/GenBank/DDBJ databases">
        <title>Brachybacteriurn paraconglorneratum KCTC 9916.</title>
        <authorList>
            <person name="Li Y."/>
        </authorList>
    </citation>
    <scope>NUCLEOTIDE SEQUENCE [LARGE SCALE GENOMIC DNA]</scope>
    <source>
        <strain evidence="2 3">KCTC 9916</strain>
    </source>
</reference>
<dbReference type="AlphaFoldDB" id="A0A3R8RQE0"/>
<feature type="compositionally biased region" description="Basic and acidic residues" evidence="1">
    <location>
        <begin position="104"/>
        <end position="129"/>
    </location>
</feature>
<sequence>MKISNPFPHGIDITAPGGIDQLIEFHRGTFGDWQMNANVAGSAGGSTESGGDGGDGGNSDGEHGAGDSGDGDTADDGNKGLRSALAAERKASKDATTALAAAEARVKELEDASKSEEQRQQEAQEKRDADLQKALGDLAAKDLLIERYEVAAEKGLDLKAARRLQGSSREELESDADDLIALLGGAERQSERRGDPGQGARGDAQESSFAKGSERGKARFGEQK</sequence>
<feature type="compositionally biased region" description="Gly residues" evidence="1">
    <location>
        <begin position="42"/>
        <end position="59"/>
    </location>
</feature>
<evidence type="ECO:0000313" key="2">
    <source>
        <dbReference type="EMBL" id="RRR18258.1"/>
    </source>
</evidence>
<name>A0A3R8RQE0_9MICO</name>
<keyword evidence="3" id="KW-1185">Reference proteome</keyword>
<dbReference type="RefSeq" id="WP_126987572.1">
    <property type="nucleotide sequence ID" value="NZ_ML133856.1"/>
</dbReference>
<accession>A0A3R8RQE0</accession>
<feature type="compositionally biased region" description="Basic and acidic residues" evidence="1">
    <location>
        <begin position="212"/>
        <end position="224"/>
    </location>
</feature>